<dbReference type="Pfam" id="PF02810">
    <property type="entry name" value="SEC-C"/>
    <property type="match status" value="1"/>
</dbReference>
<organism evidence="2 3">
    <name type="scientific">Legionella maioricensis</name>
    <dbReference type="NCBI Taxonomy" id="2896528"/>
    <lineage>
        <taxon>Bacteria</taxon>
        <taxon>Pseudomonadati</taxon>
        <taxon>Pseudomonadota</taxon>
        <taxon>Gammaproteobacteria</taxon>
        <taxon>Legionellales</taxon>
        <taxon>Legionellaceae</taxon>
        <taxon>Legionella</taxon>
    </lineage>
</organism>
<evidence type="ECO:0000313" key="3">
    <source>
        <dbReference type="Proteomes" id="UP001139721"/>
    </source>
</evidence>
<dbReference type="InterPro" id="IPR004027">
    <property type="entry name" value="SEC_C_motif"/>
</dbReference>
<dbReference type="Pfam" id="PF17775">
    <property type="entry name" value="YchJ_M-like"/>
    <property type="match status" value="1"/>
</dbReference>
<dbReference type="InterPro" id="IPR032710">
    <property type="entry name" value="NTF2-like_dom_sf"/>
</dbReference>
<name>A0A9X2CXP9_9GAMM</name>
<dbReference type="PANTHER" id="PTHR33747:SF1">
    <property type="entry name" value="ADENYLATE CYCLASE-ASSOCIATED CAP C-TERMINAL DOMAIN-CONTAINING PROTEIN"/>
    <property type="match status" value="1"/>
</dbReference>
<dbReference type="SUPFAM" id="SSF103642">
    <property type="entry name" value="Sec-C motif"/>
    <property type="match status" value="1"/>
</dbReference>
<accession>A0A9X2CXP9</accession>
<gene>
    <name evidence="2" type="ORF">LOX96_01095</name>
</gene>
<comment type="caution">
    <text evidence="2">The sequence shown here is derived from an EMBL/GenBank/DDBJ whole genome shotgun (WGS) entry which is preliminary data.</text>
</comment>
<dbReference type="Proteomes" id="UP001139721">
    <property type="component" value="Unassembled WGS sequence"/>
</dbReference>
<dbReference type="NCBIfam" id="NF002486">
    <property type="entry name" value="PRK01752.1"/>
    <property type="match status" value="1"/>
</dbReference>
<dbReference type="PANTHER" id="PTHR33747">
    <property type="entry name" value="UPF0225 PROTEIN SCO1677"/>
    <property type="match status" value="1"/>
</dbReference>
<dbReference type="SUPFAM" id="SSF54427">
    <property type="entry name" value="NTF2-like"/>
    <property type="match status" value="1"/>
</dbReference>
<feature type="domain" description="YchJ-like middle NTF2-like" evidence="1">
    <location>
        <begin position="28"/>
        <end position="125"/>
    </location>
</feature>
<keyword evidence="3" id="KW-1185">Reference proteome</keyword>
<protein>
    <submittedName>
        <fullName evidence="2">YchJ family protein</fullName>
    </submittedName>
</protein>
<reference evidence="2" key="1">
    <citation type="submission" date="2021-11" db="EMBL/GenBank/DDBJ databases">
        <title>Legionella maioricencis sp. nov., a new species isolated from hot water samples in Mallorca.</title>
        <authorList>
            <person name="Crespi S."/>
            <person name="Drasar V."/>
            <person name="Salva-Serra F."/>
            <person name="Jaen-Luchoro D."/>
            <person name="Pineiro-Iglesias B."/>
            <person name="Aliaga F."/>
            <person name="Fernandez-Juarez V."/>
            <person name="Coll G."/>
            <person name="Moore E.R.B."/>
            <person name="Bennasar-Figueras A."/>
        </authorList>
    </citation>
    <scope>NUCLEOTIDE SEQUENCE</scope>
    <source>
        <strain evidence="2">HCPI-6</strain>
    </source>
</reference>
<dbReference type="Gene3D" id="3.10.450.50">
    <property type="match status" value="1"/>
</dbReference>
<dbReference type="RefSeq" id="WP_250421376.1">
    <property type="nucleotide sequence ID" value="NZ_JAJKBJ010000001.1"/>
</dbReference>
<proteinExistence type="predicted"/>
<dbReference type="InterPro" id="IPR048469">
    <property type="entry name" value="YchJ-like_M"/>
</dbReference>
<evidence type="ECO:0000259" key="1">
    <source>
        <dbReference type="Pfam" id="PF17775"/>
    </source>
</evidence>
<evidence type="ECO:0000313" key="2">
    <source>
        <dbReference type="EMBL" id="MCL9682682.1"/>
    </source>
</evidence>
<dbReference type="AlphaFoldDB" id="A0A9X2CXP9"/>
<sequence>MSHCPCGSQKSYEQCCEVFIEKKESPKTPEQLMRSRYTAYSLAKIDYIKYTMKGKPLIDFNESEVQKWASSVTWVGLKIIQSYLETPEKGFVEFKALFRENNQLKNIHELSEFHQEANQWFYVDGNHKKLPVKKNNKPQISRNSPCPCGSGKKFKNCHDK</sequence>
<dbReference type="EMBL" id="JAJKBJ010000001">
    <property type="protein sequence ID" value="MCL9682682.1"/>
    <property type="molecule type" value="Genomic_DNA"/>
</dbReference>